<protein>
    <recommendedName>
        <fullName evidence="3">Elongator complex protein 6</fullName>
    </recommendedName>
    <alternativeName>
        <fullName evidence="4">Protein TMEM103</fullName>
    </alternativeName>
</protein>
<evidence type="ECO:0000313" key="6">
    <source>
        <dbReference type="Proteomes" id="UP000052967"/>
    </source>
</evidence>
<reference evidence="5 6" key="1">
    <citation type="submission" date="2014-04" db="EMBL/GenBank/DDBJ databases">
        <title>Genome evolution of avian class.</title>
        <authorList>
            <person name="Zhang G."/>
            <person name="Li C."/>
        </authorList>
    </citation>
    <scope>NUCLEOTIDE SEQUENCE [LARGE SCALE GENOMIC DNA]</scope>
    <source>
        <strain evidence="5">BGI_N331</strain>
    </source>
</reference>
<feature type="non-terminal residue" evidence="5">
    <location>
        <position position="168"/>
    </location>
</feature>
<dbReference type="EMBL" id="KK694876">
    <property type="protein sequence ID" value="KFQ23728.1"/>
    <property type="molecule type" value="Genomic_DNA"/>
</dbReference>
<organism evidence="5 6">
    <name type="scientific">Merops nubicus</name>
    <name type="common">Northern carmine bee-eater</name>
    <dbReference type="NCBI Taxonomy" id="57421"/>
    <lineage>
        <taxon>Eukaryota</taxon>
        <taxon>Metazoa</taxon>
        <taxon>Chordata</taxon>
        <taxon>Craniata</taxon>
        <taxon>Vertebrata</taxon>
        <taxon>Euteleostomi</taxon>
        <taxon>Archelosauria</taxon>
        <taxon>Archosauria</taxon>
        <taxon>Dinosauria</taxon>
        <taxon>Saurischia</taxon>
        <taxon>Theropoda</taxon>
        <taxon>Coelurosauria</taxon>
        <taxon>Aves</taxon>
        <taxon>Neognathae</taxon>
        <taxon>Neoaves</taxon>
        <taxon>Telluraves</taxon>
        <taxon>Coraciimorphae</taxon>
        <taxon>Coraciiformes</taxon>
        <taxon>Meropidae</taxon>
        <taxon>Merops</taxon>
    </lineage>
</organism>
<dbReference type="GO" id="GO:0033588">
    <property type="term" value="C:elongator holoenzyme complex"/>
    <property type="evidence" value="ECO:0007669"/>
    <property type="project" value="InterPro"/>
</dbReference>
<proteinExistence type="inferred from homology"/>
<evidence type="ECO:0000313" key="5">
    <source>
        <dbReference type="EMBL" id="KFQ23728.1"/>
    </source>
</evidence>
<dbReference type="Gene3D" id="3.40.50.300">
    <property type="entry name" value="P-loop containing nucleotide triphosphate hydrolases"/>
    <property type="match status" value="1"/>
</dbReference>
<comment type="pathway">
    <text evidence="1">tRNA modification; 5-methoxycarbonylmethyl-2-thiouridine-tRNA biosynthesis.</text>
</comment>
<dbReference type="AlphaFoldDB" id="A0A091QEC3"/>
<dbReference type="UniPathway" id="UPA00988"/>
<dbReference type="PANTHER" id="PTHR16184">
    <property type="entry name" value="ELONGATOR COMPLEX PROTEIN 6"/>
    <property type="match status" value="1"/>
</dbReference>
<dbReference type="PANTHER" id="PTHR16184:SF6">
    <property type="entry name" value="ELONGATOR COMPLEX PROTEIN 6"/>
    <property type="match status" value="1"/>
</dbReference>
<accession>A0A091QEC3</accession>
<evidence type="ECO:0000256" key="3">
    <source>
        <dbReference type="ARBA" id="ARBA00020263"/>
    </source>
</evidence>
<feature type="non-terminal residue" evidence="5">
    <location>
        <position position="1"/>
    </location>
</feature>
<dbReference type="Pfam" id="PF09807">
    <property type="entry name" value="ELP6"/>
    <property type="match status" value="1"/>
</dbReference>
<sequence length="168" mass="17859">FSSRGNTSDLKALFDFVRSCLAPVGAGGSPVLLVDDLSLLLSLGAAPVQTLGLCPLPCPGWVGSQPGAQGCLGLSFQGNIVVLVHSNEDSEDEENKLVVNSLCHHSDLILWAEGLATGFCKDVHGQIKIIKRSSLELTGEQDHVQIYQYKIQEKNVTFFAPGLSAAVL</sequence>
<name>A0A091QEC3_MERNU</name>
<evidence type="ECO:0000256" key="2">
    <source>
        <dbReference type="ARBA" id="ARBA00008837"/>
    </source>
</evidence>
<keyword evidence="6" id="KW-1185">Reference proteome</keyword>
<evidence type="ECO:0000256" key="4">
    <source>
        <dbReference type="ARBA" id="ARBA00045027"/>
    </source>
</evidence>
<evidence type="ECO:0000256" key="1">
    <source>
        <dbReference type="ARBA" id="ARBA00005043"/>
    </source>
</evidence>
<dbReference type="Proteomes" id="UP000052967">
    <property type="component" value="Unassembled WGS sequence"/>
</dbReference>
<comment type="similarity">
    <text evidence="2">Belongs to the ELP6 family.</text>
</comment>
<dbReference type="InterPro" id="IPR027417">
    <property type="entry name" value="P-loop_NTPase"/>
</dbReference>
<dbReference type="InterPro" id="IPR018627">
    <property type="entry name" value="ELP6"/>
</dbReference>
<dbReference type="GO" id="GO:0002098">
    <property type="term" value="P:tRNA wobble uridine modification"/>
    <property type="evidence" value="ECO:0007669"/>
    <property type="project" value="InterPro"/>
</dbReference>
<gene>
    <name evidence="5" type="ORF">N331_06194</name>
</gene>